<proteinExistence type="predicted"/>
<dbReference type="PROSITE" id="PS50102">
    <property type="entry name" value="RRM"/>
    <property type="match status" value="1"/>
</dbReference>
<dbReference type="SUPFAM" id="SSF54928">
    <property type="entry name" value="RNA-binding domain, RBD"/>
    <property type="match status" value="1"/>
</dbReference>
<dbReference type="Proteomes" id="UP000565441">
    <property type="component" value="Unassembled WGS sequence"/>
</dbReference>
<feature type="compositionally biased region" description="Low complexity" evidence="4">
    <location>
        <begin position="29"/>
        <end position="39"/>
    </location>
</feature>
<evidence type="ECO:0000256" key="2">
    <source>
        <dbReference type="ARBA" id="ARBA00030780"/>
    </source>
</evidence>
<dbReference type="InterPro" id="IPR035979">
    <property type="entry name" value="RBD_domain_sf"/>
</dbReference>
<feature type="region of interest" description="Disordered" evidence="4">
    <location>
        <begin position="1"/>
        <end position="41"/>
    </location>
</feature>
<comment type="caution">
    <text evidence="6">The sequence shown here is derived from an EMBL/GenBank/DDBJ whole genome shotgun (WGS) entry which is preliminary data.</text>
</comment>
<reference evidence="6 7" key="1">
    <citation type="journal article" date="2020" name="ISME J.">
        <title>Uncovering the hidden diversity of litter-decomposition mechanisms in mushroom-forming fungi.</title>
        <authorList>
            <person name="Floudas D."/>
            <person name="Bentzer J."/>
            <person name="Ahren D."/>
            <person name="Johansson T."/>
            <person name="Persson P."/>
            <person name="Tunlid A."/>
        </authorList>
    </citation>
    <scope>NUCLEOTIDE SEQUENCE [LARGE SCALE GENOMIC DNA]</scope>
    <source>
        <strain evidence="6 7">CBS 661.87</strain>
    </source>
</reference>
<name>A0A8H5HE50_9AGAR</name>
<feature type="domain" description="RRM" evidence="5">
    <location>
        <begin position="49"/>
        <end position="138"/>
    </location>
</feature>
<accession>A0A8H5HE50</accession>
<dbReference type="CDD" id="cd12355">
    <property type="entry name" value="RRM_RBM18"/>
    <property type="match status" value="1"/>
</dbReference>
<feature type="compositionally biased region" description="Pro residues" evidence="4">
    <location>
        <begin position="260"/>
        <end position="269"/>
    </location>
</feature>
<dbReference type="InterPro" id="IPR039157">
    <property type="entry name" value="RBM18_RRM"/>
</dbReference>
<evidence type="ECO:0000256" key="3">
    <source>
        <dbReference type="PROSITE-ProRule" id="PRU00176"/>
    </source>
</evidence>
<dbReference type="OrthoDB" id="6730379at2759"/>
<dbReference type="InterPro" id="IPR012677">
    <property type="entry name" value="Nucleotide-bd_a/b_plait_sf"/>
</dbReference>
<evidence type="ECO:0000313" key="7">
    <source>
        <dbReference type="Proteomes" id="UP000565441"/>
    </source>
</evidence>
<evidence type="ECO:0000256" key="1">
    <source>
        <dbReference type="ARBA" id="ARBA00021141"/>
    </source>
</evidence>
<feature type="compositionally biased region" description="Basic and acidic residues" evidence="4">
    <location>
        <begin position="301"/>
        <end position="312"/>
    </location>
</feature>
<evidence type="ECO:0000259" key="5">
    <source>
        <dbReference type="PROSITE" id="PS50102"/>
    </source>
</evidence>
<protein>
    <recommendedName>
        <fullName evidence="1">Probable RNA-binding protein 18</fullName>
    </recommendedName>
    <alternativeName>
        <fullName evidence="2">RNA-binding motif protein 18</fullName>
    </alternativeName>
</protein>
<dbReference type="PANTHER" id="PTHR48038:SF1">
    <property type="entry name" value="RIBONUCLEOPROTEIN RB97D"/>
    <property type="match status" value="1"/>
</dbReference>
<dbReference type="InterPro" id="IPR000504">
    <property type="entry name" value="RRM_dom"/>
</dbReference>
<dbReference type="Pfam" id="PF00076">
    <property type="entry name" value="RRM_1"/>
    <property type="match status" value="1"/>
</dbReference>
<gene>
    <name evidence="6" type="ORF">D9615_005485</name>
</gene>
<feature type="compositionally biased region" description="Low complexity" evidence="4">
    <location>
        <begin position="248"/>
        <end position="259"/>
    </location>
</feature>
<dbReference type="SMART" id="SM00360">
    <property type="entry name" value="RRM"/>
    <property type="match status" value="1"/>
</dbReference>
<feature type="region of interest" description="Disordered" evidence="4">
    <location>
        <begin position="193"/>
        <end position="312"/>
    </location>
</feature>
<sequence>MDTIDASETLSSPPSPESNEHLSFPATLAESPAESSSAPAAPPRQLLKDRLYVGNLHPSVDEYALLQVFSKFGKVTKLDFLFHKAGALKGKPRGYAFVEYDSSDVWNMQCSAEARKALSMAHDKLLRGRKLVVTFAHQAPVEQVGGGIYGPKRRSMMETGRPTTLSLLKTGAGARNDGTRDKIAMMEAKLRQMERTNPKPAPVSMPDPSSSSAASTSQPTSTTTTTPLYHASLPLKPPPTIPQRLAQSKARPAATAKPKAPLPSLPILPPSQGQARAALSTDFHMTTRPAKAKLTGVKIGKPRDKVGPSEKG</sequence>
<evidence type="ECO:0000256" key="4">
    <source>
        <dbReference type="SAM" id="MobiDB-lite"/>
    </source>
</evidence>
<keyword evidence="7" id="KW-1185">Reference proteome</keyword>
<dbReference type="AlphaFoldDB" id="A0A8H5HE50"/>
<keyword evidence="3" id="KW-0694">RNA-binding</keyword>
<evidence type="ECO:0000313" key="6">
    <source>
        <dbReference type="EMBL" id="KAF5381642.1"/>
    </source>
</evidence>
<dbReference type="EMBL" id="JAACJP010000010">
    <property type="protein sequence ID" value="KAF5381642.1"/>
    <property type="molecule type" value="Genomic_DNA"/>
</dbReference>
<dbReference type="PANTHER" id="PTHR48038">
    <property type="entry name" value="RIBONUCLEOPROTEIN RB97D"/>
    <property type="match status" value="1"/>
</dbReference>
<feature type="compositionally biased region" description="Low complexity" evidence="4">
    <location>
        <begin position="206"/>
        <end position="227"/>
    </location>
</feature>
<dbReference type="Gene3D" id="3.30.70.330">
    <property type="match status" value="1"/>
</dbReference>
<organism evidence="6 7">
    <name type="scientific">Tricholomella constricta</name>
    <dbReference type="NCBI Taxonomy" id="117010"/>
    <lineage>
        <taxon>Eukaryota</taxon>
        <taxon>Fungi</taxon>
        <taxon>Dikarya</taxon>
        <taxon>Basidiomycota</taxon>
        <taxon>Agaricomycotina</taxon>
        <taxon>Agaricomycetes</taxon>
        <taxon>Agaricomycetidae</taxon>
        <taxon>Agaricales</taxon>
        <taxon>Tricholomatineae</taxon>
        <taxon>Lyophyllaceae</taxon>
        <taxon>Tricholomella</taxon>
    </lineage>
</organism>
<dbReference type="GO" id="GO:0003723">
    <property type="term" value="F:RNA binding"/>
    <property type="evidence" value="ECO:0007669"/>
    <property type="project" value="UniProtKB-UniRule"/>
</dbReference>